<dbReference type="PRINTS" id="PR00039">
    <property type="entry name" value="HTHLYSR"/>
</dbReference>
<name>A0A2U8HJI0_9RHOB</name>
<dbReference type="KEGG" id="ypac:CEW88_18835"/>
<dbReference type="InterPro" id="IPR000847">
    <property type="entry name" value="LysR_HTH_N"/>
</dbReference>
<dbReference type="GO" id="GO:0003700">
    <property type="term" value="F:DNA-binding transcription factor activity"/>
    <property type="evidence" value="ECO:0007669"/>
    <property type="project" value="InterPro"/>
</dbReference>
<evidence type="ECO:0000313" key="6">
    <source>
        <dbReference type="EMBL" id="AWI85740.1"/>
    </source>
</evidence>
<dbReference type="RefSeq" id="WP_108969694.1">
    <property type="nucleotide sequence ID" value="NZ_CP022190.1"/>
</dbReference>
<dbReference type="OrthoDB" id="7260751at2"/>
<evidence type="ECO:0000256" key="1">
    <source>
        <dbReference type="ARBA" id="ARBA00009437"/>
    </source>
</evidence>
<dbReference type="SUPFAM" id="SSF53850">
    <property type="entry name" value="Periplasmic binding protein-like II"/>
    <property type="match status" value="1"/>
</dbReference>
<dbReference type="InterPro" id="IPR037424">
    <property type="entry name" value="NocR_PBP2"/>
</dbReference>
<keyword evidence="3" id="KW-0238">DNA-binding</keyword>
<dbReference type="EMBL" id="CP022190">
    <property type="protein sequence ID" value="AWI85740.1"/>
    <property type="molecule type" value="Genomic_DNA"/>
</dbReference>
<dbReference type="AlphaFoldDB" id="A0A2U8HJI0"/>
<dbReference type="SUPFAM" id="SSF46785">
    <property type="entry name" value="Winged helix' DNA-binding domain"/>
    <property type="match status" value="1"/>
</dbReference>
<protein>
    <submittedName>
        <fullName evidence="6">Transcriptional regulator</fullName>
    </submittedName>
</protein>
<dbReference type="Gene3D" id="3.40.190.290">
    <property type="match status" value="1"/>
</dbReference>
<dbReference type="Pfam" id="PF00126">
    <property type="entry name" value="HTH_1"/>
    <property type="match status" value="1"/>
</dbReference>
<comment type="similarity">
    <text evidence="1">Belongs to the LysR transcriptional regulatory family.</text>
</comment>
<organism evidence="6 7">
    <name type="scientific">Alloyangia pacifica</name>
    <dbReference type="NCBI Taxonomy" id="311180"/>
    <lineage>
        <taxon>Bacteria</taxon>
        <taxon>Pseudomonadati</taxon>
        <taxon>Pseudomonadota</taxon>
        <taxon>Alphaproteobacteria</taxon>
        <taxon>Rhodobacterales</taxon>
        <taxon>Roseobacteraceae</taxon>
        <taxon>Alloyangia</taxon>
    </lineage>
</organism>
<dbReference type="GO" id="GO:0010628">
    <property type="term" value="P:positive regulation of gene expression"/>
    <property type="evidence" value="ECO:0007669"/>
    <property type="project" value="TreeGrafter"/>
</dbReference>
<evidence type="ECO:0000256" key="3">
    <source>
        <dbReference type="ARBA" id="ARBA00023125"/>
    </source>
</evidence>
<keyword evidence="2" id="KW-0805">Transcription regulation</keyword>
<keyword evidence="4" id="KW-0804">Transcription</keyword>
<dbReference type="GO" id="GO:0043565">
    <property type="term" value="F:sequence-specific DNA binding"/>
    <property type="evidence" value="ECO:0007669"/>
    <property type="project" value="TreeGrafter"/>
</dbReference>
<accession>A0A2U8HJI0</accession>
<feature type="domain" description="HTH lysR-type" evidence="5">
    <location>
        <begin position="4"/>
        <end position="61"/>
    </location>
</feature>
<dbReference type="Gene3D" id="1.10.10.10">
    <property type="entry name" value="Winged helix-like DNA-binding domain superfamily/Winged helix DNA-binding domain"/>
    <property type="match status" value="1"/>
</dbReference>
<dbReference type="PANTHER" id="PTHR30427:SF1">
    <property type="entry name" value="TRANSCRIPTIONAL ACTIVATOR PROTEIN LYSR"/>
    <property type="match status" value="1"/>
</dbReference>
<sequence length="305" mass="33555">MREPSLRQFEALMAVVEAGSVSRAAERLSISQPAASKLIATLEDDTEMQLFDRASGRLVATEQGMRLYHEANRVFGGVGQLIRAVEAIRRENRGQLRVGVMPGLSGGFIVRAVRAFRERFPDAFISVDTRSSQFLADWMVSGRLDVAILVTRLDHPTISTRPVHSKPMVCLLPIGHPLAAKARITPKDLDGEPFIAFARASLTRNRVDAVFERAGLRPDIRIEAATAPNVCEFVAGGMGVTVVDPLVSEGVKGRVEMRPFDPATSFEFHTSWPSHSRNSKLVSAFVEEVTRAAAISAWEEDSYRL</sequence>
<dbReference type="PROSITE" id="PS50931">
    <property type="entry name" value="HTH_LYSR"/>
    <property type="match status" value="1"/>
</dbReference>
<dbReference type="InterPro" id="IPR005119">
    <property type="entry name" value="LysR_subst-bd"/>
</dbReference>
<evidence type="ECO:0000256" key="4">
    <source>
        <dbReference type="ARBA" id="ARBA00023163"/>
    </source>
</evidence>
<evidence type="ECO:0000256" key="2">
    <source>
        <dbReference type="ARBA" id="ARBA00023015"/>
    </source>
</evidence>
<dbReference type="InterPro" id="IPR036388">
    <property type="entry name" value="WH-like_DNA-bd_sf"/>
</dbReference>
<dbReference type="CDD" id="cd08415">
    <property type="entry name" value="PBP2_LysR_opines_like"/>
    <property type="match status" value="1"/>
</dbReference>
<proteinExistence type="inferred from homology"/>
<dbReference type="Proteomes" id="UP000244915">
    <property type="component" value="Chromosome 2"/>
</dbReference>
<dbReference type="InterPro" id="IPR036390">
    <property type="entry name" value="WH_DNA-bd_sf"/>
</dbReference>
<gene>
    <name evidence="6" type="ORF">CEW88_18835</name>
</gene>
<reference evidence="6 7" key="1">
    <citation type="submission" date="2017-06" db="EMBL/GenBank/DDBJ databases">
        <title>Yangia sp. YSBP01 complete genome sequence.</title>
        <authorList>
            <person name="Woo J.-H."/>
            <person name="Kim H.-S."/>
        </authorList>
    </citation>
    <scope>NUCLEOTIDE SEQUENCE [LARGE SCALE GENOMIC DNA]</scope>
    <source>
        <strain evidence="6 7">YSBP01</strain>
    </source>
</reference>
<evidence type="ECO:0000313" key="7">
    <source>
        <dbReference type="Proteomes" id="UP000244915"/>
    </source>
</evidence>
<evidence type="ECO:0000259" key="5">
    <source>
        <dbReference type="PROSITE" id="PS50931"/>
    </source>
</evidence>
<dbReference type="Pfam" id="PF03466">
    <property type="entry name" value="LysR_substrate"/>
    <property type="match status" value="1"/>
</dbReference>
<dbReference type="PANTHER" id="PTHR30427">
    <property type="entry name" value="TRANSCRIPTIONAL ACTIVATOR PROTEIN LYSR"/>
    <property type="match status" value="1"/>
</dbReference>